<organism evidence="2 3">
    <name type="scientific">Pleurodeles waltl</name>
    <name type="common">Iberian ribbed newt</name>
    <dbReference type="NCBI Taxonomy" id="8319"/>
    <lineage>
        <taxon>Eukaryota</taxon>
        <taxon>Metazoa</taxon>
        <taxon>Chordata</taxon>
        <taxon>Craniata</taxon>
        <taxon>Vertebrata</taxon>
        <taxon>Euteleostomi</taxon>
        <taxon>Amphibia</taxon>
        <taxon>Batrachia</taxon>
        <taxon>Caudata</taxon>
        <taxon>Salamandroidea</taxon>
        <taxon>Salamandridae</taxon>
        <taxon>Pleurodelinae</taxon>
        <taxon>Pleurodeles</taxon>
    </lineage>
</organism>
<proteinExistence type="predicted"/>
<keyword evidence="3" id="KW-1185">Reference proteome</keyword>
<protein>
    <submittedName>
        <fullName evidence="2">Uncharacterized protein</fullName>
    </submittedName>
</protein>
<accession>A0AAV7KZH3</accession>
<dbReference type="EMBL" id="JANPWB010000016">
    <property type="protein sequence ID" value="KAJ1083642.1"/>
    <property type="molecule type" value="Genomic_DNA"/>
</dbReference>
<name>A0AAV7KZH3_PLEWA</name>
<evidence type="ECO:0000256" key="1">
    <source>
        <dbReference type="SAM" id="MobiDB-lite"/>
    </source>
</evidence>
<dbReference type="AlphaFoldDB" id="A0AAV7KZH3"/>
<comment type="caution">
    <text evidence="2">The sequence shown here is derived from an EMBL/GenBank/DDBJ whole genome shotgun (WGS) entry which is preliminary data.</text>
</comment>
<evidence type="ECO:0000313" key="3">
    <source>
        <dbReference type="Proteomes" id="UP001066276"/>
    </source>
</evidence>
<reference evidence="2" key="1">
    <citation type="journal article" date="2022" name="bioRxiv">
        <title>Sequencing and chromosome-scale assembly of the giantPleurodeles waltlgenome.</title>
        <authorList>
            <person name="Brown T."/>
            <person name="Elewa A."/>
            <person name="Iarovenko S."/>
            <person name="Subramanian E."/>
            <person name="Araus A.J."/>
            <person name="Petzold A."/>
            <person name="Susuki M."/>
            <person name="Suzuki K.-i.T."/>
            <person name="Hayashi T."/>
            <person name="Toyoda A."/>
            <person name="Oliveira C."/>
            <person name="Osipova E."/>
            <person name="Leigh N.D."/>
            <person name="Simon A."/>
            <person name="Yun M.H."/>
        </authorList>
    </citation>
    <scope>NUCLEOTIDE SEQUENCE</scope>
    <source>
        <strain evidence="2">20211129_DDA</strain>
        <tissue evidence="2">Liver</tissue>
    </source>
</reference>
<gene>
    <name evidence="2" type="ORF">NDU88_003797</name>
</gene>
<feature type="compositionally biased region" description="Polar residues" evidence="1">
    <location>
        <begin position="43"/>
        <end position="54"/>
    </location>
</feature>
<dbReference type="Proteomes" id="UP001066276">
    <property type="component" value="Chromosome 12"/>
</dbReference>
<sequence>MTQLTGTWDERVTQRCDVRMSIVCSERCESVARGSDFHLAQRSLGQDSKHSGTGSHPCRRRVRLRPEFDLEGRAPILRRSGCL</sequence>
<feature type="region of interest" description="Disordered" evidence="1">
    <location>
        <begin position="40"/>
        <end position="60"/>
    </location>
</feature>
<evidence type="ECO:0000313" key="2">
    <source>
        <dbReference type="EMBL" id="KAJ1083642.1"/>
    </source>
</evidence>